<dbReference type="InterPro" id="IPR036291">
    <property type="entry name" value="NAD(P)-bd_dom_sf"/>
</dbReference>
<dbReference type="PANTHER" id="PTHR13812:SF19">
    <property type="entry name" value="KETIMINE REDUCTASE MU-CRYSTALLIN"/>
    <property type="match status" value="1"/>
</dbReference>
<dbReference type="EMBL" id="QWEH01000022">
    <property type="protein sequence ID" value="RHW29600.1"/>
    <property type="molecule type" value="Genomic_DNA"/>
</dbReference>
<dbReference type="RefSeq" id="WP_118890373.1">
    <property type="nucleotide sequence ID" value="NZ_PHUT01000022.1"/>
</dbReference>
<organism evidence="1 2">
    <name type="scientific">Oceanobacillus profundus</name>
    <dbReference type="NCBI Taxonomy" id="372463"/>
    <lineage>
        <taxon>Bacteria</taxon>
        <taxon>Bacillati</taxon>
        <taxon>Bacillota</taxon>
        <taxon>Bacilli</taxon>
        <taxon>Bacillales</taxon>
        <taxon>Bacillaceae</taxon>
        <taxon>Oceanobacillus</taxon>
    </lineage>
</organism>
<dbReference type="PIRSF" id="PIRSF001439">
    <property type="entry name" value="CryM"/>
    <property type="match status" value="1"/>
</dbReference>
<evidence type="ECO:0000313" key="1">
    <source>
        <dbReference type="EMBL" id="RHW29600.1"/>
    </source>
</evidence>
<dbReference type="GO" id="GO:0005737">
    <property type="term" value="C:cytoplasm"/>
    <property type="evidence" value="ECO:0007669"/>
    <property type="project" value="TreeGrafter"/>
</dbReference>
<comment type="caution">
    <text evidence="1">The sequence shown here is derived from an EMBL/GenBank/DDBJ whole genome shotgun (WGS) entry which is preliminary data.</text>
</comment>
<gene>
    <name evidence="1" type="ORF">D1B32_21075</name>
</gene>
<proteinExistence type="predicted"/>
<protein>
    <submittedName>
        <fullName evidence="1">Ornithine cyclodeaminase family protein</fullName>
    </submittedName>
</protein>
<dbReference type="AlphaFoldDB" id="A0A417YA77"/>
<dbReference type="OrthoDB" id="9792005at2"/>
<dbReference type="SUPFAM" id="SSF51735">
    <property type="entry name" value="NAD(P)-binding Rossmann-fold domains"/>
    <property type="match status" value="1"/>
</dbReference>
<dbReference type="Gene3D" id="3.40.50.720">
    <property type="entry name" value="NAD(P)-binding Rossmann-like Domain"/>
    <property type="match status" value="1"/>
</dbReference>
<dbReference type="InterPro" id="IPR003462">
    <property type="entry name" value="ODC_Mu_crystall"/>
</dbReference>
<evidence type="ECO:0000313" key="2">
    <source>
        <dbReference type="Proteomes" id="UP000285456"/>
    </source>
</evidence>
<reference evidence="1 2" key="1">
    <citation type="journal article" date="2007" name="Int. J. Syst. Evol. Microbiol.">
        <title>Oceanobacillus profundus sp. nov., isolated from a deep-sea sediment core.</title>
        <authorList>
            <person name="Kim Y.G."/>
            <person name="Choi D.H."/>
            <person name="Hyun S."/>
            <person name="Cho B.C."/>
        </authorList>
    </citation>
    <scope>NUCLEOTIDE SEQUENCE [LARGE SCALE GENOMIC DNA]</scope>
    <source>
        <strain evidence="1 2">DSM 18246</strain>
    </source>
</reference>
<dbReference type="Proteomes" id="UP000285456">
    <property type="component" value="Unassembled WGS sequence"/>
</dbReference>
<accession>A0A417YA77</accession>
<name>A0A417YA77_9BACI</name>
<dbReference type="Gene3D" id="3.30.1780.10">
    <property type="entry name" value="ornithine cyclodeaminase, domain 1"/>
    <property type="match status" value="1"/>
</dbReference>
<dbReference type="Pfam" id="PF02423">
    <property type="entry name" value="OCD_Mu_crystall"/>
    <property type="match status" value="1"/>
</dbReference>
<dbReference type="PANTHER" id="PTHR13812">
    <property type="entry name" value="KETIMINE REDUCTASE MU-CRYSTALLIN"/>
    <property type="match status" value="1"/>
</dbReference>
<keyword evidence="2" id="KW-1185">Reference proteome</keyword>
<sequence length="319" mass="34718">MLFLNEKDIQKAVTMNDVVDAVDSAYQLYEENQFQMPHRMHVSEKENTLLLMPCITTGAIGTKLVTLFPNNKHVPMLQGIVILNSSETGEVKGILEGSFLTGLRTGAVGGSAVRHLAKKNAARLAIIGTGVQGLYQAVAACSQRSITDIYLYNRSAEKLPNFITQLEGWIGTSIQLHPMVTAEEAIKNADIIITSTSSSEPVLPNKKHLLRNKLIIGVGSYQPSMQEFPEALYELTDTILVDTEHAIAESGDLIYPLAQGLIEPDAVQKISTYIRSEPKPTLGNTIVFKSTGMALFDVVVANTIYQKAMDKGVGTALTL</sequence>
<dbReference type="InterPro" id="IPR023401">
    <property type="entry name" value="ODC_N"/>
</dbReference>